<dbReference type="Pfam" id="PF01636">
    <property type="entry name" value="APH"/>
    <property type="match status" value="1"/>
</dbReference>
<evidence type="ECO:0000313" key="2">
    <source>
        <dbReference type="EMBL" id="GAX91999.1"/>
    </source>
</evidence>
<dbReference type="Proteomes" id="UP000217785">
    <property type="component" value="Unassembled WGS sequence"/>
</dbReference>
<feature type="domain" description="Aminoglycoside phosphotransferase" evidence="1">
    <location>
        <begin position="30"/>
        <end position="245"/>
    </location>
</feature>
<dbReference type="InterPro" id="IPR011009">
    <property type="entry name" value="Kinase-like_dom_sf"/>
</dbReference>
<evidence type="ECO:0000313" key="3">
    <source>
        <dbReference type="Proteomes" id="UP000217785"/>
    </source>
</evidence>
<protein>
    <recommendedName>
        <fullName evidence="1">Aminoglycoside phosphotransferase domain-containing protein</fullName>
    </recommendedName>
</protein>
<dbReference type="Gene3D" id="3.90.1200.10">
    <property type="match status" value="1"/>
</dbReference>
<gene>
    <name evidence="2" type="ORF">EFBL_3690</name>
</gene>
<dbReference type="PANTHER" id="PTHR39179">
    <property type="entry name" value="SPORE COAT PROTEIN I"/>
    <property type="match status" value="1"/>
</dbReference>
<dbReference type="InterPro" id="IPR002575">
    <property type="entry name" value="Aminoglycoside_PTrfase"/>
</dbReference>
<dbReference type="NCBIfam" id="TIGR02906">
    <property type="entry name" value="spore_CotS"/>
    <property type="match status" value="1"/>
</dbReference>
<keyword evidence="3" id="KW-1185">Reference proteome</keyword>
<dbReference type="GO" id="GO:0042601">
    <property type="term" value="C:endospore-forming forespore"/>
    <property type="evidence" value="ECO:0007669"/>
    <property type="project" value="TreeGrafter"/>
</dbReference>
<sequence length="341" mass="39498">MKEPIEVVLRQYPLKVKRVTVISYKGKKGVWKVDTDRGTKILKKFPGSKSRLRFILAAVEHLQKGGVRIPKIVTARSGEEFAEAGGSCFVLSDYEAGPNPEYDSKQELQEIMKALAIFHRASKGFNPPAGTDSREHLGKWADGYRKHLEDLEKFKRMAARDKSKFSTLFLQHADTYIRQGKQALAIIESGVYTQWCRKVRQHKNLCHQDFASGNLVRTKRGIVVLDMDSLTYDVPARDLRKIMNKVMKKKEWSREKATRMLSAYHSVNPLSDDEYRVLYADLLFPNLFYGISSKYFQRREKEWNSDKFLEKLKLMVRSEQAKQSVLADWDRIIKQVRSGKE</sequence>
<accession>A0A292YSU8</accession>
<dbReference type="Gene3D" id="3.30.200.20">
    <property type="entry name" value="Phosphorylase Kinase, domain 1"/>
    <property type="match status" value="1"/>
</dbReference>
<proteinExistence type="predicted"/>
<comment type="caution">
    <text evidence="2">The sequence shown here is derived from an EMBL/GenBank/DDBJ whole genome shotgun (WGS) entry which is preliminary data.</text>
</comment>
<dbReference type="AlphaFoldDB" id="A0A292YSU8"/>
<dbReference type="SUPFAM" id="SSF56112">
    <property type="entry name" value="Protein kinase-like (PK-like)"/>
    <property type="match status" value="1"/>
</dbReference>
<name>A0A292YSU8_9BACL</name>
<organism evidence="2 3">
    <name type="scientific">Effusibacillus lacus</name>
    <dbReference type="NCBI Taxonomy" id="1348429"/>
    <lineage>
        <taxon>Bacteria</taxon>
        <taxon>Bacillati</taxon>
        <taxon>Bacillota</taxon>
        <taxon>Bacilli</taxon>
        <taxon>Bacillales</taxon>
        <taxon>Alicyclobacillaceae</taxon>
        <taxon>Effusibacillus</taxon>
    </lineage>
</organism>
<dbReference type="RefSeq" id="WP_165912620.1">
    <property type="nucleotide sequence ID" value="NZ_BDUF01000112.1"/>
</dbReference>
<dbReference type="PANTHER" id="PTHR39179:SF1">
    <property type="entry name" value="SPORE COAT PROTEIN I"/>
    <property type="match status" value="1"/>
</dbReference>
<dbReference type="EMBL" id="BDUF01000112">
    <property type="protein sequence ID" value="GAX91999.1"/>
    <property type="molecule type" value="Genomic_DNA"/>
</dbReference>
<evidence type="ECO:0000259" key="1">
    <source>
        <dbReference type="Pfam" id="PF01636"/>
    </source>
</evidence>
<reference evidence="3" key="1">
    <citation type="submission" date="2017-07" db="EMBL/GenBank/DDBJ databases">
        <title>Draft genome sequence of Effusibacillus lacus strain skLN1.</title>
        <authorList>
            <person name="Watanabe M."/>
            <person name="Kojima H."/>
            <person name="Fukui M."/>
        </authorList>
    </citation>
    <scope>NUCLEOTIDE SEQUENCE [LARGE SCALE GENOMIC DNA]</scope>
    <source>
        <strain evidence="3">skLN1</strain>
    </source>
</reference>
<dbReference type="InterPro" id="IPR047175">
    <property type="entry name" value="CotS-like"/>
</dbReference>
<dbReference type="InterPro" id="IPR014255">
    <property type="entry name" value="Spore_coat_CotS"/>
</dbReference>